<gene>
    <name evidence="1" type="ORF">MCOO_37340</name>
</gene>
<evidence type="ECO:0000313" key="1">
    <source>
        <dbReference type="EMBL" id="BBX47719.1"/>
    </source>
</evidence>
<keyword evidence="2" id="KW-1185">Reference proteome</keyword>
<dbReference type="EMBL" id="AP022569">
    <property type="protein sequence ID" value="BBX47719.1"/>
    <property type="molecule type" value="Genomic_DNA"/>
</dbReference>
<sequence>MLVALFNAVKVESVPLNLKKFQANCKPSVIRTYDRSVSGLASIGYNGQPARNPFRVVRPPITVLIDLTVLFPREPHRSGRFHANGLQLHKVVEGRLSCWGMCEQGDWWGLVTYPIAYGSKRKTVTHWVPAWTLRRNDAGAPRAR</sequence>
<dbReference type="Proteomes" id="UP000465866">
    <property type="component" value="Chromosome"/>
</dbReference>
<dbReference type="AlphaFoldDB" id="A0A7I7L162"/>
<proteinExistence type="predicted"/>
<reference evidence="1 2" key="1">
    <citation type="journal article" date="2019" name="Emerg. Microbes Infect.">
        <title>Comprehensive subspecies identification of 175 nontuberculous mycobacteria species based on 7547 genomic profiles.</title>
        <authorList>
            <person name="Matsumoto Y."/>
            <person name="Kinjo T."/>
            <person name="Motooka D."/>
            <person name="Nabeya D."/>
            <person name="Jung N."/>
            <person name="Uechi K."/>
            <person name="Horii T."/>
            <person name="Iida T."/>
            <person name="Fujita J."/>
            <person name="Nakamura S."/>
        </authorList>
    </citation>
    <scope>NUCLEOTIDE SEQUENCE [LARGE SCALE GENOMIC DNA]</scope>
    <source>
        <strain evidence="1 2">JCM 12404</strain>
    </source>
</reference>
<name>A0A7I7L162_9MYCO</name>
<accession>A0A7I7L162</accession>
<dbReference type="KEGG" id="mcoo:MCOO_37340"/>
<organism evidence="1 2">
    <name type="scientific">Mycobacterium cookii</name>
    <dbReference type="NCBI Taxonomy" id="1775"/>
    <lineage>
        <taxon>Bacteria</taxon>
        <taxon>Bacillati</taxon>
        <taxon>Actinomycetota</taxon>
        <taxon>Actinomycetes</taxon>
        <taxon>Mycobacteriales</taxon>
        <taxon>Mycobacteriaceae</taxon>
        <taxon>Mycobacterium</taxon>
    </lineage>
</organism>
<evidence type="ECO:0000313" key="2">
    <source>
        <dbReference type="Proteomes" id="UP000465866"/>
    </source>
</evidence>
<protein>
    <submittedName>
        <fullName evidence="1">Uncharacterized protein</fullName>
    </submittedName>
</protein>